<dbReference type="Proteomes" id="UP000005699">
    <property type="component" value="Unassembled WGS sequence"/>
</dbReference>
<comment type="subcellular location">
    <subcellularLocation>
        <location evidence="1">Endomembrane system</location>
        <topology evidence="1">Multi-pass membrane protein</topology>
    </subcellularLocation>
</comment>
<dbReference type="eggNOG" id="COG0697">
    <property type="taxonomic scope" value="Bacteria"/>
</dbReference>
<evidence type="ECO:0000256" key="3">
    <source>
        <dbReference type="ARBA" id="ARBA00022692"/>
    </source>
</evidence>
<evidence type="ECO:0000313" key="8">
    <source>
        <dbReference type="EMBL" id="EFW89646.1"/>
    </source>
</evidence>
<evidence type="ECO:0000259" key="7">
    <source>
        <dbReference type="Pfam" id="PF00892"/>
    </source>
</evidence>
<evidence type="ECO:0000313" key="9">
    <source>
        <dbReference type="Proteomes" id="UP000005699"/>
    </source>
</evidence>
<evidence type="ECO:0000256" key="1">
    <source>
        <dbReference type="ARBA" id="ARBA00004127"/>
    </source>
</evidence>
<name>E8JMN1_STREI</name>
<dbReference type="AlphaFoldDB" id="E8JMN1"/>
<keyword evidence="3 6" id="KW-0812">Transmembrane</keyword>
<dbReference type="Pfam" id="PF00892">
    <property type="entry name" value="EamA"/>
    <property type="match status" value="1"/>
</dbReference>
<evidence type="ECO:0000256" key="5">
    <source>
        <dbReference type="ARBA" id="ARBA00023136"/>
    </source>
</evidence>
<dbReference type="Gene3D" id="1.10.3730.20">
    <property type="match status" value="1"/>
</dbReference>
<feature type="transmembrane region" description="Helical" evidence="6">
    <location>
        <begin position="114"/>
        <end position="130"/>
    </location>
</feature>
<dbReference type="InterPro" id="IPR000620">
    <property type="entry name" value="EamA_dom"/>
</dbReference>
<sequence>MRLGASVFYAMFMITVYKLRDTVKSNVIMFLSAFGTLLVLAAVISFTEGFYVPKNFEELWPLLALALVSQILGQGLLAYCLGKVNASLSSLITLSQPVVAALYAWVIFQKHLNLQSIITIIITLTGVYLAKTQTSNKLVEEEI</sequence>
<dbReference type="InterPro" id="IPR037185">
    <property type="entry name" value="EmrE-like"/>
</dbReference>
<comment type="similarity">
    <text evidence="2">Belongs to the EamA transporter family.</text>
</comment>
<dbReference type="PANTHER" id="PTHR32322:SF2">
    <property type="entry name" value="EAMA DOMAIN-CONTAINING PROTEIN"/>
    <property type="match status" value="1"/>
</dbReference>
<comment type="caution">
    <text evidence="8">The sequence shown here is derived from an EMBL/GenBank/DDBJ whole genome shotgun (WGS) entry which is preliminary data.</text>
</comment>
<dbReference type="InterPro" id="IPR050638">
    <property type="entry name" value="AA-Vitamin_Transporters"/>
</dbReference>
<evidence type="ECO:0000256" key="6">
    <source>
        <dbReference type="SAM" id="Phobius"/>
    </source>
</evidence>
<accession>E8JMN1</accession>
<reference evidence="8 9" key="1">
    <citation type="submission" date="2010-12" db="EMBL/GenBank/DDBJ databases">
        <authorList>
            <person name="Muzny D."/>
            <person name="Qin X."/>
            <person name="Deng J."/>
            <person name="Jiang H."/>
            <person name="Liu Y."/>
            <person name="Qu J."/>
            <person name="Song X.-Z."/>
            <person name="Zhang L."/>
            <person name="Thornton R."/>
            <person name="Coyle M."/>
            <person name="Francisco L."/>
            <person name="Jackson L."/>
            <person name="Javaid M."/>
            <person name="Korchina V."/>
            <person name="Kovar C."/>
            <person name="Mata R."/>
            <person name="Mathew T."/>
            <person name="Ngo R."/>
            <person name="Nguyen L."/>
            <person name="Nguyen N."/>
            <person name="Okwuonu G."/>
            <person name="Ongeri F."/>
            <person name="Pham C."/>
            <person name="Simmons D."/>
            <person name="Wilczek-Boney K."/>
            <person name="Hale W."/>
            <person name="Jakkamsetti A."/>
            <person name="Pham P."/>
            <person name="Ruth R."/>
            <person name="San Lucas F."/>
            <person name="Warren J."/>
            <person name="Zhang J."/>
            <person name="Zhao Z."/>
            <person name="Zhou C."/>
            <person name="Zhu D."/>
            <person name="Lee S."/>
            <person name="Bess C."/>
            <person name="Blankenburg K."/>
            <person name="Forbes L."/>
            <person name="Fu Q."/>
            <person name="Gubbala S."/>
            <person name="Hirani K."/>
            <person name="Jayaseelan J.C."/>
            <person name="Lara F."/>
            <person name="Munidasa M."/>
            <person name="Palculict T."/>
            <person name="Patil S."/>
            <person name="Pu L.-L."/>
            <person name="Saada N."/>
            <person name="Tang L."/>
            <person name="Weissenberger G."/>
            <person name="Zhu Y."/>
            <person name="Hemphill L."/>
            <person name="Shang Y."/>
            <person name="Youmans B."/>
            <person name="Ayvaz T."/>
            <person name="Ross M."/>
            <person name="Santibanez J."/>
            <person name="Aqrawi P."/>
            <person name="Gross S."/>
            <person name="Joshi V."/>
            <person name="Fowler G."/>
            <person name="Nazareth L."/>
            <person name="Reid J."/>
            <person name="Worley K."/>
            <person name="Petrosino J."/>
            <person name="Highlander S."/>
            <person name="Gibbs R."/>
        </authorList>
    </citation>
    <scope>NUCLEOTIDE SEQUENCE [LARGE SCALE GENOMIC DNA]</scope>
    <source>
        <strain evidence="8 9">ATCC 9812</strain>
    </source>
</reference>
<proteinExistence type="inferred from homology"/>
<feature type="domain" description="EamA" evidence="7">
    <location>
        <begin position="3"/>
        <end position="130"/>
    </location>
</feature>
<dbReference type="PANTHER" id="PTHR32322">
    <property type="entry name" value="INNER MEMBRANE TRANSPORTER"/>
    <property type="match status" value="1"/>
</dbReference>
<organism evidence="8 9">
    <name type="scientific">Streptococcus equinus ATCC 9812</name>
    <dbReference type="NCBI Taxonomy" id="525379"/>
    <lineage>
        <taxon>Bacteria</taxon>
        <taxon>Bacillati</taxon>
        <taxon>Bacillota</taxon>
        <taxon>Bacilli</taxon>
        <taxon>Lactobacillales</taxon>
        <taxon>Streptococcaceae</taxon>
        <taxon>Streptococcus</taxon>
    </lineage>
</organism>
<dbReference type="EMBL" id="AEVB01000006">
    <property type="protein sequence ID" value="EFW89646.1"/>
    <property type="molecule type" value="Genomic_DNA"/>
</dbReference>
<keyword evidence="5 6" id="KW-0472">Membrane</keyword>
<feature type="transmembrane region" description="Helical" evidence="6">
    <location>
        <begin position="59"/>
        <end position="81"/>
    </location>
</feature>
<evidence type="ECO:0000256" key="4">
    <source>
        <dbReference type="ARBA" id="ARBA00022989"/>
    </source>
</evidence>
<feature type="transmembrane region" description="Helical" evidence="6">
    <location>
        <begin position="88"/>
        <end position="108"/>
    </location>
</feature>
<dbReference type="SUPFAM" id="SSF103481">
    <property type="entry name" value="Multidrug resistance efflux transporter EmrE"/>
    <property type="match status" value="1"/>
</dbReference>
<keyword evidence="4 6" id="KW-1133">Transmembrane helix</keyword>
<gene>
    <name evidence="8" type="ORF">HMPREF0819_0254</name>
</gene>
<dbReference type="RefSeq" id="WP_004231215.1">
    <property type="nucleotide sequence ID" value="NZ_GL698429.1"/>
</dbReference>
<protein>
    <submittedName>
        <fullName evidence="8">Putative membrane protein</fullName>
    </submittedName>
</protein>
<feature type="transmembrane region" description="Helical" evidence="6">
    <location>
        <begin position="27"/>
        <end position="47"/>
    </location>
</feature>
<dbReference type="GO" id="GO:0016020">
    <property type="term" value="C:membrane"/>
    <property type="evidence" value="ECO:0007669"/>
    <property type="project" value="UniProtKB-SubCell"/>
</dbReference>
<evidence type="ECO:0000256" key="2">
    <source>
        <dbReference type="ARBA" id="ARBA00007362"/>
    </source>
</evidence>
<dbReference type="HOGENOM" id="CLU_131337_0_0_9"/>